<keyword evidence="1" id="KW-0472">Membrane</keyword>
<accession>A7J7B3</accession>
<organismHost>
    <name type="scientific">Paramecium bursaria</name>
    <dbReference type="NCBI Taxonomy" id="74790"/>
</organismHost>
<feature type="transmembrane region" description="Helical" evidence="1">
    <location>
        <begin position="82"/>
        <end position="102"/>
    </location>
</feature>
<dbReference type="KEGG" id="vg:5469950"/>
<keyword evidence="1" id="KW-0812">Transmembrane</keyword>
<gene>
    <name evidence="2" type="primary">n409L</name>
    <name evidence="2" type="ORF">FR483_n409L</name>
</gene>
<evidence type="ECO:0000313" key="2">
    <source>
        <dbReference type="EMBL" id="ABT15694.1"/>
    </source>
</evidence>
<dbReference type="RefSeq" id="YP_001426041.1">
    <property type="nucleotide sequence ID" value="NC_008603.1"/>
</dbReference>
<name>A7J7B3_PBCVF</name>
<dbReference type="EMBL" id="DQ890022">
    <property type="protein sequence ID" value="ABT15694.1"/>
    <property type="molecule type" value="Genomic_DNA"/>
</dbReference>
<keyword evidence="1" id="KW-1133">Transmembrane helix</keyword>
<feature type="transmembrane region" description="Helical" evidence="1">
    <location>
        <begin position="7"/>
        <end position="28"/>
    </location>
</feature>
<evidence type="ECO:0000313" key="3">
    <source>
        <dbReference type="Proteomes" id="UP000204095"/>
    </source>
</evidence>
<dbReference type="Proteomes" id="UP000204095">
    <property type="component" value="Segment"/>
</dbReference>
<organism evidence="2 3">
    <name type="scientific">Paramecium bursaria Chlorella virus FR483</name>
    <name type="common">PBCV-FR483</name>
    <dbReference type="NCBI Taxonomy" id="399781"/>
    <lineage>
        <taxon>Viruses</taxon>
        <taxon>Varidnaviria</taxon>
        <taxon>Bamfordvirae</taxon>
        <taxon>Nucleocytoviricota</taxon>
        <taxon>Megaviricetes</taxon>
        <taxon>Algavirales</taxon>
        <taxon>Phycodnaviridae</taxon>
        <taxon>Chlorovirus</taxon>
        <taxon>Chlorovirus conductrix</taxon>
        <taxon>Paramecium bursaria Chlorella virus A1</taxon>
    </lineage>
</organism>
<protein>
    <submittedName>
        <fullName evidence="2">Uncharacterized protein n409L</fullName>
    </submittedName>
</protein>
<reference evidence="2 3" key="1">
    <citation type="journal article" date="2007" name="Virology">
        <title>Sequence and annotation of the 314-kb MT325 and the 321-kb FR483 viruses that infect Chlorella Pbi.</title>
        <authorList>
            <person name="Fitzgerald L.A."/>
            <person name="Graves M.V."/>
            <person name="Li X."/>
            <person name="Feldblyum T."/>
            <person name="Hartigan J."/>
            <person name="Van Etten J.L."/>
        </authorList>
    </citation>
    <scope>NUCLEOTIDE SEQUENCE [LARGE SCALE GENOMIC DNA]</scope>
    <source>
        <strain evidence="2 3">FR483</strain>
    </source>
</reference>
<sequence length="103" mass="11611">MLRSLNSIVTFEEALLMISCMFLFISNFEKSPHLVNVSISDTIILLLMFSVGNSFFSDSFQKFSPIVKNDLSTHATRFASKFPTNISTLFSTTLCMSAMVFFN</sequence>
<feature type="transmembrane region" description="Helical" evidence="1">
    <location>
        <begin position="34"/>
        <end position="56"/>
    </location>
</feature>
<dbReference type="GeneID" id="5469950"/>
<evidence type="ECO:0000256" key="1">
    <source>
        <dbReference type="SAM" id="Phobius"/>
    </source>
</evidence>
<proteinExistence type="predicted"/>